<dbReference type="InterPro" id="IPR006212">
    <property type="entry name" value="Furin_repeat"/>
</dbReference>
<evidence type="ECO:0000259" key="1">
    <source>
        <dbReference type="SMART" id="SM00181"/>
    </source>
</evidence>
<reference evidence="3" key="1">
    <citation type="journal article" date="2006" name="PLoS Biol.">
        <title>Macronuclear genome sequence of the ciliate Tetrahymena thermophila, a model eukaryote.</title>
        <authorList>
            <person name="Eisen J.A."/>
            <person name="Coyne R.S."/>
            <person name="Wu M."/>
            <person name="Wu D."/>
            <person name="Thiagarajan M."/>
            <person name="Wortman J.R."/>
            <person name="Badger J.H."/>
            <person name="Ren Q."/>
            <person name="Amedeo P."/>
            <person name="Jones K.M."/>
            <person name="Tallon L.J."/>
            <person name="Delcher A.L."/>
            <person name="Salzberg S.L."/>
            <person name="Silva J.C."/>
            <person name="Haas B.J."/>
            <person name="Majoros W.H."/>
            <person name="Farzad M."/>
            <person name="Carlton J.M."/>
            <person name="Smith R.K. Jr."/>
            <person name="Garg J."/>
            <person name="Pearlman R.E."/>
            <person name="Karrer K.M."/>
            <person name="Sun L."/>
            <person name="Manning G."/>
            <person name="Elde N.C."/>
            <person name="Turkewitz A.P."/>
            <person name="Asai D.J."/>
            <person name="Wilkes D.E."/>
            <person name="Wang Y."/>
            <person name="Cai H."/>
            <person name="Collins K."/>
            <person name="Stewart B.A."/>
            <person name="Lee S.R."/>
            <person name="Wilamowska K."/>
            <person name="Weinberg Z."/>
            <person name="Ruzzo W.L."/>
            <person name="Wloga D."/>
            <person name="Gaertig J."/>
            <person name="Frankel J."/>
            <person name="Tsao C.-C."/>
            <person name="Gorovsky M.A."/>
            <person name="Keeling P.J."/>
            <person name="Waller R.F."/>
            <person name="Patron N.J."/>
            <person name="Cherry J.M."/>
            <person name="Stover N.A."/>
            <person name="Krieger C.J."/>
            <person name="del Toro C."/>
            <person name="Ryder H.F."/>
            <person name="Williamson S.C."/>
            <person name="Barbeau R.A."/>
            <person name="Hamilton E.P."/>
            <person name="Orias E."/>
        </authorList>
    </citation>
    <scope>NUCLEOTIDE SEQUENCE [LARGE SCALE GENOMIC DNA]</scope>
    <source>
        <strain evidence="3">SB210</strain>
    </source>
</reference>
<protein>
    <recommendedName>
        <fullName evidence="1">EGF-like domain-containing protein</fullName>
    </recommendedName>
</protein>
<dbReference type="Gene3D" id="2.10.220.10">
    <property type="entry name" value="Hormone Receptor, Insulin-like Growth Factor Receptor 1, Chain A, domain 2"/>
    <property type="match status" value="3"/>
</dbReference>
<dbReference type="InterPro" id="IPR009030">
    <property type="entry name" value="Growth_fac_rcpt_cys_sf"/>
</dbReference>
<dbReference type="PANTHER" id="PTHR15332">
    <property type="entry name" value="PROPROTEIN CONVERTASE SUBTILISIN_KEXIN TYPE 5-LIKE"/>
    <property type="match status" value="1"/>
</dbReference>
<dbReference type="SUPFAM" id="SSF57184">
    <property type="entry name" value="Growth factor receptor domain"/>
    <property type="match status" value="3"/>
</dbReference>
<dbReference type="SMART" id="SM00181">
    <property type="entry name" value="EGF"/>
    <property type="match status" value="5"/>
</dbReference>
<gene>
    <name evidence="2" type="ORF">TTHERM_00056150</name>
</gene>
<dbReference type="AlphaFoldDB" id="I7M0C3"/>
<proteinExistence type="predicted"/>
<dbReference type="InParanoid" id="I7M0C3"/>
<keyword evidence="3" id="KW-1185">Reference proteome</keyword>
<dbReference type="RefSeq" id="XP_001007546.2">
    <property type="nucleotide sequence ID" value="XM_001007546.2"/>
</dbReference>
<evidence type="ECO:0000313" key="2">
    <source>
        <dbReference type="EMBL" id="EAR87301.2"/>
    </source>
</evidence>
<feature type="domain" description="EGF-like" evidence="1">
    <location>
        <begin position="97"/>
        <end position="142"/>
    </location>
</feature>
<dbReference type="EMBL" id="GG662853">
    <property type="protein sequence ID" value="EAR87301.2"/>
    <property type="molecule type" value="Genomic_DNA"/>
</dbReference>
<dbReference type="OrthoDB" id="286906at2759"/>
<feature type="domain" description="EGF-like" evidence="1">
    <location>
        <begin position="281"/>
        <end position="330"/>
    </location>
</feature>
<accession>I7M0C3</accession>
<evidence type="ECO:0000313" key="3">
    <source>
        <dbReference type="Proteomes" id="UP000009168"/>
    </source>
</evidence>
<name>I7M0C3_TETTS</name>
<organism evidence="2 3">
    <name type="scientific">Tetrahymena thermophila (strain SB210)</name>
    <dbReference type="NCBI Taxonomy" id="312017"/>
    <lineage>
        <taxon>Eukaryota</taxon>
        <taxon>Sar</taxon>
        <taxon>Alveolata</taxon>
        <taxon>Ciliophora</taxon>
        <taxon>Intramacronucleata</taxon>
        <taxon>Oligohymenophorea</taxon>
        <taxon>Hymenostomatida</taxon>
        <taxon>Tetrahymenina</taxon>
        <taxon>Tetrahymenidae</taxon>
        <taxon>Tetrahymena</taxon>
    </lineage>
</organism>
<dbReference type="KEGG" id="tet:TTHERM_00056150"/>
<feature type="domain" description="EGF-like" evidence="1">
    <location>
        <begin position="150"/>
        <end position="186"/>
    </location>
</feature>
<feature type="domain" description="EGF-like" evidence="1">
    <location>
        <begin position="194"/>
        <end position="231"/>
    </location>
</feature>
<feature type="domain" description="EGF-like" evidence="1">
    <location>
        <begin position="232"/>
        <end position="266"/>
    </location>
</feature>
<dbReference type="PANTHER" id="PTHR15332:SF175">
    <property type="entry name" value="PROPROTEIN CONVERTASE SUBTILISIN_KEXIN TYPE 5-LIKE"/>
    <property type="match status" value="1"/>
</dbReference>
<dbReference type="Proteomes" id="UP000009168">
    <property type="component" value="Unassembled WGS sequence"/>
</dbReference>
<sequence length="599" mass="67839">MSVTYKQQTCNEQLQIEFNGNNVLNKDLSISPCYNYYQKTLTFDWNQYVGSINNILIIQITSSPTATCSFLNPGINPQIQSENQVQKVYYQQLTNNLCPSFADIHNIELCSSCQNQQNRVIDNGRCVCKKGYYEQSSSPICIACLPTCKSCQDTIGCLDCFENASLLYNQCVCNAGYFMNDSFRCQKCNVMCKTCYFTENYCTLCIDKNQILPNCSCPNGMFFDPVSSSCKNCNSNCYTCSYNKQASGQNQCTSCAAGFINSPICQIQCTAYEIFDYERMECVPLVCDNKCVSCDGNSFNCLKCKGNRINPPTCQCQQNYYDDGQSTDCVKCPDGQYFGMLNDNQKGCLPCHFSCKHCSGPNINQCTKCYNDSFLQNSDGYCQCVGANMTLFKDELDNNLPKCVTSLNINLSIYINSEFQQIYRISFSDTILQKISSDLIMQNLSIYLEGTPKSEYTFQQTFYDQNMLEFVMISQKVIPRQKLFVIALKQNYFQGVSNTILDIKYVENPIFVKMVQDNVDYSSSQRNLAELKAASESVQNNPFVQFDNLSSVKINSSAGIKFTSLLSQIKTNTKSQIQIFLSNQKMMYQLMNISNKLGF</sequence>
<dbReference type="SMART" id="SM00261">
    <property type="entry name" value="FU"/>
    <property type="match status" value="5"/>
</dbReference>
<dbReference type="InterPro" id="IPR000742">
    <property type="entry name" value="EGF"/>
</dbReference>
<dbReference type="GeneID" id="7835113"/>
<dbReference type="CDD" id="cd00064">
    <property type="entry name" value="FU"/>
    <property type="match status" value="2"/>
</dbReference>